<accession>A0A814HPB5</accession>
<keyword evidence="1" id="KW-0677">Repeat</keyword>
<protein>
    <recommendedName>
        <fullName evidence="3">PDZ domain-containing protein</fullName>
    </recommendedName>
</protein>
<dbReference type="Proteomes" id="UP000663852">
    <property type="component" value="Unassembled WGS sequence"/>
</dbReference>
<dbReference type="PANTHER" id="PTHR14191">
    <property type="entry name" value="PDZ DOMAIN CONTAINING PROTEIN"/>
    <property type="match status" value="1"/>
</dbReference>
<feature type="compositionally biased region" description="Basic and acidic residues" evidence="2">
    <location>
        <begin position="257"/>
        <end position="290"/>
    </location>
</feature>
<organism evidence="4 7">
    <name type="scientific">Adineta ricciae</name>
    <name type="common">Rotifer</name>
    <dbReference type="NCBI Taxonomy" id="249248"/>
    <lineage>
        <taxon>Eukaryota</taxon>
        <taxon>Metazoa</taxon>
        <taxon>Spiralia</taxon>
        <taxon>Gnathifera</taxon>
        <taxon>Rotifera</taxon>
        <taxon>Eurotatoria</taxon>
        <taxon>Bdelloidea</taxon>
        <taxon>Adinetida</taxon>
        <taxon>Adinetidae</taxon>
        <taxon>Adineta</taxon>
    </lineage>
</organism>
<gene>
    <name evidence="4" type="ORF">EDS130_LOCUS15541</name>
    <name evidence="5" type="ORF">XAT740_LOCUS32593</name>
</gene>
<dbReference type="Gene3D" id="2.30.42.10">
    <property type="match status" value="1"/>
</dbReference>
<dbReference type="InterPro" id="IPR001478">
    <property type="entry name" value="PDZ"/>
</dbReference>
<feature type="compositionally biased region" description="Polar residues" evidence="2">
    <location>
        <begin position="222"/>
        <end position="245"/>
    </location>
</feature>
<evidence type="ECO:0000313" key="7">
    <source>
        <dbReference type="Proteomes" id="UP000663852"/>
    </source>
</evidence>
<evidence type="ECO:0000313" key="6">
    <source>
        <dbReference type="Proteomes" id="UP000663828"/>
    </source>
</evidence>
<dbReference type="EMBL" id="CAJNOJ010000066">
    <property type="protein sequence ID" value="CAF1013959.1"/>
    <property type="molecule type" value="Genomic_DNA"/>
</dbReference>
<dbReference type="PANTHER" id="PTHR14191:SF28">
    <property type="entry name" value="GH04176P-RELATED"/>
    <property type="match status" value="1"/>
</dbReference>
<evidence type="ECO:0000313" key="4">
    <source>
        <dbReference type="EMBL" id="CAF1013959.1"/>
    </source>
</evidence>
<dbReference type="Proteomes" id="UP000663828">
    <property type="component" value="Unassembled WGS sequence"/>
</dbReference>
<dbReference type="AlphaFoldDB" id="A0A814HPB5"/>
<evidence type="ECO:0000256" key="2">
    <source>
        <dbReference type="SAM" id="MobiDB-lite"/>
    </source>
</evidence>
<dbReference type="SMART" id="SM00228">
    <property type="entry name" value="PDZ"/>
    <property type="match status" value="1"/>
</dbReference>
<dbReference type="GO" id="GO:0072659">
    <property type="term" value="P:protein localization to plasma membrane"/>
    <property type="evidence" value="ECO:0007669"/>
    <property type="project" value="TreeGrafter"/>
</dbReference>
<keyword evidence="6" id="KW-1185">Reference proteome</keyword>
<dbReference type="GO" id="GO:0043495">
    <property type="term" value="F:protein-membrane adaptor activity"/>
    <property type="evidence" value="ECO:0007669"/>
    <property type="project" value="TreeGrafter"/>
</dbReference>
<feature type="compositionally biased region" description="Polar residues" evidence="2">
    <location>
        <begin position="179"/>
        <end position="197"/>
    </location>
</feature>
<evidence type="ECO:0000259" key="3">
    <source>
        <dbReference type="PROSITE" id="PS50106"/>
    </source>
</evidence>
<name>A0A814HPB5_ADIRI</name>
<feature type="compositionally biased region" description="Basic and acidic residues" evidence="2">
    <location>
        <begin position="165"/>
        <end position="176"/>
    </location>
</feature>
<dbReference type="Pfam" id="PF00595">
    <property type="entry name" value="PDZ"/>
    <property type="match status" value="1"/>
</dbReference>
<dbReference type="InterPro" id="IPR036034">
    <property type="entry name" value="PDZ_sf"/>
</dbReference>
<evidence type="ECO:0000256" key="1">
    <source>
        <dbReference type="ARBA" id="ARBA00022737"/>
    </source>
</evidence>
<dbReference type="EMBL" id="CAJNOR010003052">
    <property type="protein sequence ID" value="CAF1372004.1"/>
    <property type="molecule type" value="Genomic_DNA"/>
</dbReference>
<sequence length="290" mass="32938">MTTNGEYENEPQPRLCHLRRWPNFVGYGFNLHCEKSKPGQYIGKVDPNSPAESAGLKEYDRIVEVNFVPIGNENHKQVVARIKEGVSRNGTKYPEEVILLVLDPDADAYYKNKSIVVRSSDSNVLKYETEIRDGKENGNHSPQTSERSIEKIDSPVIREIPIRTTTEHTREYKHVTDFTGPTVTHTTKVDSSPTISRTSDHENYLRSSPPLIDKEKRREFTSVGNSSPAKDSCHSPSQSSSTNGSDAPLELKMSAAEYREKLKAQQARKRDSRHDQQMSMKQKHDLIDRL</sequence>
<feature type="region of interest" description="Disordered" evidence="2">
    <location>
        <begin position="130"/>
        <end position="290"/>
    </location>
</feature>
<feature type="domain" description="PDZ" evidence="3">
    <location>
        <begin position="15"/>
        <end position="84"/>
    </location>
</feature>
<dbReference type="GO" id="GO:0016324">
    <property type="term" value="C:apical plasma membrane"/>
    <property type="evidence" value="ECO:0007669"/>
    <property type="project" value="TreeGrafter"/>
</dbReference>
<dbReference type="PROSITE" id="PS50106">
    <property type="entry name" value="PDZ"/>
    <property type="match status" value="1"/>
</dbReference>
<proteinExistence type="predicted"/>
<evidence type="ECO:0000313" key="5">
    <source>
        <dbReference type="EMBL" id="CAF1372004.1"/>
    </source>
</evidence>
<dbReference type="InterPro" id="IPR051067">
    <property type="entry name" value="NHER"/>
</dbReference>
<comment type="caution">
    <text evidence="4">The sequence shown here is derived from an EMBL/GenBank/DDBJ whole genome shotgun (WGS) entry which is preliminary data.</text>
</comment>
<dbReference type="OrthoDB" id="10007415at2759"/>
<dbReference type="CDD" id="cd06768">
    <property type="entry name" value="PDZ_NHERF-like"/>
    <property type="match status" value="1"/>
</dbReference>
<dbReference type="SUPFAM" id="SSF50156">
    <property type="entry name" value="PDZ domain-like"/>
    <property type="match status" value="1"/>
</dbReference>
<reference evidence="4" key="1">
    <citation type="submission" date="2021-02" db="EMBL/GenBank/DDBJ databases">
        <authorList>
            <person name="Nowell W R."/>
        </authorList>
    </citation>
    <scope>NUCLEOTIDE SEQUENCE</scope>
</reference>